<dbReference type="InterPro" id="IPR011545">
    <property type="entry name" value="DEAD/DEAH_box_helicase_dom"/>
</dbReference>
<evidence type="ECO:0000259" key="5">
    <source>
        <dbReference type="PROSITE" id="PS51194"/>
    </source>
</evidence>
<keyword evidence="2" id="KW-0067">ATP-binding</keyword>
<reference evidence="6 7" key="1">
    <citation type="journal article" date="2021" name="ISME Commun">
        <title>Automated analysis of genomic sequences facilitates high-throughput and comprehensive description of bacteria.</title>
        <authorList>
            <person name="Hitch T.C.A."/>
        </authorList>
    </citation>
    <scope>NUCLEOTIDE SEQUENCE [LARGE SCALE GENOMIC DNA]</scope>
    <source>
        <strain evidence="6 7">H4_15</strain>
    </source>
</reference>
<dbReference type="SMART" id="SM00490">
    <property type="entry name" value="HELICc"/>
    <property type="match status" value="1"/>
</dbReference>
<dbReference type="PROSITE" id="PS51194">
    <property type="entry name" value="HELICASE_CTER"/>
    <property type="match status" value="1"/>
</dbReference>
<dbReference type="SUPFAM" id="SSF52540">
    <property type="entry name" value="P-loop containing nucleoside triphosphate hydrolases"/>
    <property type="match status" value="1"/>
</dbReference>
<feature type="domain" description="Helicase C-terminal" evidence="5">
    <location>
        <begin position="225"/>
        <end position="371"/>
    </location>
</feature>
<name>A0ABT2SQW2_9FIRM</name>
<dbReference type="SMART" id="SM00487">
    <property type="entry name" value="DEXDc"/>
    <property type="match status" value="1"/>
</dbReference>
<keyword evidence="1" id="KW-0547">Nucleotide-binding</keyword>
<keyword evidence="6" id="KW-0378">Hydrolase</keyword>
<dbReference type="InterPro" id="IPR027417">
    <property type="entry name" value="P-loop_NTPase"/>
</dbReference>
<keyword evidence="6" id="KW-0347">Helicase</keyword>
<feature type="domain" description="Helicase ATP-binding" evidence="4">
    <location>
        <begin position="65"/>
        <end position="214"/>
    </location>
</feature>
<dbReference type="Pfam" id="PF00271">
    <property type="entry name" value="Helicase_C"/>
    <property type="match status" value="1"/>
</dbReference>
<dbReference type="PANTHER" id="PTHR30580:SF1">
    <property type="entry name" value="COMF OPERON PROTEIN 1"/>
    <property type="match status" value="1"/>
</dbReference>
<dbReference type="EMBL" id="JAOQJR010000001">
    <property type="protein sequence ID" value="MCU6737217.1"/>
    <property type="molecule type" value="Genomic_DNA"/>
</dbReference>
<evidence type="ECO:0000313" key="6">
    <source>
        <dbReference type="EMBL" id="MCU6737217.1"/>
    </source>
</evidence>
<comment type="caution">
    <text evidence="6">The sequence shown here is derived from an EMBL/GenBank/DDBJ whole genome shotgun (WGS) entry which is preliminary data.</text>
</comment>
<dbReference type="Gene3D" id="3.40.50.300">
    <property type="entry name" value="P-loop containing nucleotide triphosphate hydrolases"/>
    <property type="match status" value="2"/>
</dbReference>
<dbReference type="RefSeq" id="WP_147579508.1">
    <property type="nucleotide sequence ID" value="NZ_JAOQJR010000001.1"/>
</dbReference>
<gene>
    <name evidence="6" type="ORF">OCV55_00765</name>
</gene>
<evidence type="ECO:0000256" key="3">
    <source>
        <dbReference type="ARBA" id="ARBA00023125"/>
    </source>
</evidence>
<dbReference type="PANTHER" id="PTHR30580">
    <property type="entry name" value="PRIMOSOMAL PROTEIN N"/>
    <property type="match status" value="1"/>
</dbReference>
<dbReference type="InterPro" id="IPR001650">
    <property type="entry name" value="Helicase_C-like"/>
</dbReference>
<dbReference type="InterPro" id="IPR014001">
    <property type="entry name" value="Helicase_ATP-bd"/>
</dbReference>
<organism evidence="6 7">
    <name type="scientific">[Clostridium] ammoniilyticum</name>
    <dbReference type="NCBI Taxonomy" id="2981784"/>
    <lineage>
        <taxon>Bacteria</taxon>
        <taxon>Bacillati</taxon>
        <taxon>Bacillota</taxon>
        <taxon>Erysipelotrichia</taxon>
        <taxon>Erysipelotrichales</taxon>
        <taxon>Coprobacillaceae</taxon>
        <taxon>Faecalibacillus</taxon>
    </lineage>
</organism>
<evidence type="ECO:0000256" key="1">
    <source>
        <dbReference type="ARBA" id="ARBA00022741"/>
    </source>
</evidence>
<proteinExistence type="predicted"/>
<dbReference type="Pfam" id="PF00270">
    <property type="entry name" value="DEAD"/>
    <property type="match status" value="1"/>
</dbReference>
<dbReference type="PROSITE" id="PS51192">
    <property type="entry name" value="HELICASE_ATP_BIND_1"/>
    <property type="match status" value="1"/>
</dbReference>
<sequence length="371" mass="43345">MKCSRCQNEDVQYFFENNGRIYCRKCIAFSTKTVNLKPVKNEKKIYYHLNYSLNLEQERTSRLLIERYQNHQNTVLKAVTGAGKTEMIYGVIEYALNLGHHVCLTMPRKELVIELAKRIQKQFFNIQPILVYGGHTECLEGQFIICTTHQLYRYPRMFDLLILDEYDAFPYRDNEVLENILMNSIKGNYVFMSATIESGDVQVLQRFHHQPLPIPTCKVMGNFMMLCHLVYQLKKYQKDKKPVFLFVPRIEMTRQVQKFLKFFSIKSHCATSKEQNIHQSLEMIKSHEIDVIVCTTVLERGMTVENVQVIILHGEHPLFDKEILIQIAGRTGRKVPYTNGDIIIYTNRQTKAIKECIKDLQQSNALSAIKS</sequence>
<dbReference type="GO" id="GO:0004386">
    <property type="term" value="F:helicase activity"/>
    <property type="evidence" value="ECO:0007669"/>
    <property type="project" value="UniProtKB-KW"/>
</dbReference>
<accession>A0ABT2SQW2</accession>
<keyword evidence="3" id="KW-0238">DNA-binding</keyword>
<dbReference type="Proteomes" id="UP001208364">
    <property type="component" value="Unassembled WGS sequence"/>
</dbReference>
<protein>
    <submittedName>
        <fullName evidence="6">Helicase-related protein</fullName>
    </submittedName>
</protein>
<evidence type="ECO:0000256" key="2">
    <source>
        <dbReference type="ARBA" id="ARBA00022840"/>
    </source>
</evidence>
<evidence type="ECO:0000313" key="7">
    <source>
        <dbReference type="Proteomes" id="UP001208364"/>
    </source>
</evidence>
<evidence type="ECO:0000259" key="4">
    <source>
        <dbReference type="PROSITE" id="PS51192"/>
    </source>
</evidence>
<keyword evidence="7" id="KW-1185">Reference proteome</keyword>